<reference evidence="1 2" key="1">
    <citation type="submission" date="2020-01" db="EMBL/GenBank/DDBJ databases">
        <title>Patterns of diversity and host range of bacteriophage communities associated with bean-nodulatin bacteria.</title>
        <authorList>
            <person name="Vann Cauwenberghe J."/>
            <person name="Santamaria R.I."/>
            <person name="Bustos P."/>
            <person name="Juarez S."/>
            <person name="Gonzalez V."/>
        </authorList>
    </citation>
    <scope>NUCLEOTIDE SEQUENCE [LARGE SCALE GENOMIC DNA]</scope>
    <source>
        <strain evidence="2">RHph</strain>
    </source>
</reference>
<accession>A0A7S5RK84</accession>
<sequence length="64" mass="7599">MTISRLFNPDDRIKVTREGSTFFGWKGNVVDPEDRVFAFPIVVELDNWDRYVSFEEDELEKIDD</sequence>
<dbReference type="SUPFAM" id="SSF50090">
    <property type="entry name" value="Electron transport accessory proteins"/>
    <property type="match status" value="1"/>
</dbReference>
<keyword evidence="2" id="KW-1185">Reference proteome</keyword>
<proteinExistence type="predicted"/>
<protein>
    <submittedName>
        <fullName evidence="1">Uncharacterized protein</fullName>
    </submittedName>
</protein>
<dbReference type="EMBL" id="MN988534">
    <property type="protein sequence ID" value="QIG73979.1"/>
    <property type="molecule type" value="Genomic_DNA"/>
</dbReference>
<dbReference type="Proteomes" id="UP000646667">
    <property type="component" value="Segment"/>
</dbReference>
<evidence type="ECO:0000313" key="2">
    <source>
        <dbReference type="Proteomes" id="UP000646667"/>
    </source>
</evidence>
<dbReference type="InterPro" id="IPR008990">
    <property type="entry name" value="Elect_transpt_acc-like_dom_sf"/>
</dbReference>
<name>A0A7S5RK84_9CAUD</name>
<gene>
    <name evidence="1" type="ORF">EVC06_204</name>
</gene>
<organism evidence="1 2">
    <name type="scientific">Rhizobium phage RHph_N34</name>
    <dbReference type="NCBI Taxonomy" id="2509586"/>
    <lineage>
        <taxon>Viruses</taxon>
        <taxon>Duplodnaviria</taxon>
        <taxon>Heunggongvirae</taxon>
        <taxon>Uroviricota</taxon>
        <taxon>Caudoviricetes</taxon>
        <taxon>Pootjesviridae</taxon>
        <taxon>Staniewskivirinae</taxon>
        <taxon>Trinifflemingvirus</taxon>
        <taxon>Trinifflemingvirus N34</taxon>
    </lineage>
</organism>
<evidence type="ECO:0000313" key="1">
    <source>
        <dbReference type="EMBL" id="QIG73979.1"/>
    </source>
</evidence>